<protein>
    <submittedName>
        <fullName evidence="1">Putative DUF4192 family protein</fullName>
    </submittedName>
</protein>
<reference evidence="2" key="2">
    <citation type="submission" date="2015-05" db="EMBL/GenBank/DDBJ databases">
        <title>Complete genome sequence of Corynebacterium testudinoris DSM 44614, recovered from necrotic lesions in the mouth of a tortoise.</title>
        <authorList>
            <person name="Ruckert C."/>
            <person name="Albersmeier A."/>
            <person name="Winkler A."/>
            <person name="Tauch A."/>
        </authorList>
    </citation>
    <scope>NUCLEOTIDE SEQUENCE [LARGE SCALE GENOMIC DNA]</scope>
    <source>
        <strain evidence="2">DSM 44614</strain>
    </source>
</reference>
<dbReference type="AlphaFoldDB" id="A0A0G3H6H1"/>
<organism evidence="1 2">
    <name type="scientific">Corynebacterium testudinoris</name>
    <dbReference type="NCBI Taxonomy" id="136857"/>
    <lineage>
        <taxon>Bacteria</taxon>
        <taxon>Bacillati</taxon>
        <taxon>Actinomycetota</taxon>
        <taxon>Actinomycetes</taxon>
        <taxon>Mycobacteriales</taxon>
        <taxon>Corynebacteriaceae</taxon>
        <taxon>Corynebacterium</taxon>
    </lineage>
</organism>
<keyword evidence="2" id="KW-1185">Reference proteome</keyword>
<dbReference type="Proteomes" id="UP000035540">
    <property type="component" value="Chromosome"/>
</dbReference>
<dbReference type="KEGG" id="cted:CTEST_07695"/>
<reference evidence="1 2" key="1">
    <citation type="journal article" date="2015" name="Genome Announc.">
        <title>Complete Genome Sequence of the Type Strain Corynebacterium testudinoris DSM 44614, Recovered from Necrotic Lesions in the Mouth of a Tortoise.</title>
        <authorList>
            <person name="Ruckert C."/>
            <person name="Kriete M."/>
            <person name="Jaenicke S."/>
            <person name="Winkler A."/>
            <person name="Tauch A."/>
        </authorList>
    </citation>
    <scope>NUCLEOTIDE SEQUENCE [LARGE SCALE GENOMIC DNA]</scope>
    <source>
        <strain evidence="1 2">DSM 44614</strain>
    </source>
</reference>
<dbReference type="Pfam" id="PF13830">
    <property type="entry name" value="DUF4192"/>
    <property type="match status" value="1"/>
</dbReference>
<dbReference type="EMBL" id="CP011545">
    <property type="protein sequence ID" value="AKK08969.1"/>
    <property type="molecule type" value="Genomic_DNA"/>
</dbReference>
<dbReference type="PATRIC" id="fig|136857.5.peg.1528"/>
<accession>A0A0G3H6H1</accession>
<proteinExistence type="predicted"/>
<evidence type="ECO:0000313" key="1">
    <source>
        <dbReference type="EMBL" id="AKK08969.1"/>
    </source>
</evidence>
<name>A0A0G3H6H1_9CORY</name>
<dbReference type="InterPro" id="IPR025447">
    <property type="entry name" value="DUF4192"/>
</dbReference>
<dbReference type="STRING" id="136857.CTEST_07695"/>
<evidence type="ECO:0000313" key="2">
    <source>
        <dbReference type="Proteomes" id="UP000035540"/>
    </source>
</evidence>
<gene>
    <name evidence="1" type="ORF">CTEST_07695</name>
</gene>
<sequence length="381" mass="42545">MIDTMTRTHRTPHDPLHDAGQFFASLPGLLGFYPEDSVIFAAFEATATEGRYRLGPVLRMDVVNHDMMPHVLSSLNDHDFPTSMVMSFIISDREPDDITTVAMKILEVAVSQNIPLEGCWWAEHILQGEPYCLIIGPHESLPAPWVSGVIAPVTQTASMRQLTDLGELPEINREDTFRHLARNNRHISELEAEHLASFARRYAIELVDRISDRLFFAPYVRGGQWDTVGGIVLDVGYLLSEIEEQDLSVENIMENTEELITTAIFLSATMLRDTIFEDLIARPGPAARLMLAVARTFGGEVRANALCSYALAYVHMGLNMRALPACALAVEEFPQHELSALLWDYCRNGRNEELVTSVRQSSRDLRLMHGIDDPGLSDAAA</sequence>